<dbReference type="EMBL" id="FOBV01000021">
    <property type="protein sequence ID" value="SEN11896.1"/>
    <property type="molecule type" value="Genomic_DNA"/>
</dbReference>
<keyword evidence="2" id="KW-1185">Reference proteome</keyword>
<name>A0A1H8DXL3_9FLAO</name>
<sequence>MNHLKTGNTYFAQGSYKSYKFNGVELQETGMYAMDWRNYLADIARFSGIDALSESYLDFSPYHFAMNNPVSFADPTGMYSTDHNGNYSTTNTDEIRKLQGYFGSGGSVDGVGDLISNDETFKKDIPELVINVSKWHYAFTGDYLTNGDKKTIFDHLDKYIGSMSTINQWDGDKGFWGNWGSSDNFFGKLSYGLANNTYLGFQVIDTFNWLGAKRISGITGEQVYSNLDNTTQFDSGERGFAFTSTFNPLSSELKVLGVGQPVLPKIAFRLSDDLAPLSASQFSKLFKGTAIARVTPATRGLLNRNMNTGLNMVNNIGMFKMGYTSIIKPFSPNKKDEK</sequence>
<proteinExistence type="predicted"/>
<dbReference type="Proteomes" id="UP000199450">
    <property type="component" value="Unassembled WGS sequence"/>
</dbReference>
<gene>
    <name evidence="1" type="ORF">SAMN05421856_1214</name>
</gene>
<dbReference type="InterPro" id="IPR022385">
    <property type="entry name" value="Rhs_assc_core"/>
</dbReference>
<organism evidence="1 2">
    <name type="scientific">Chryseobacterium taichungense</name>
    <dbReference type="NCBI Taxonomy" id="295069"/>
    <lineage>
        <taxon>Bacteria</taxon>
        <taxon>Pseudomonadati</taxon>
        <taxon>Bacteroidota</taxon>
        <taxon>Flavobacteriia</taxon>
        <taxon>Flavobacteriales</taxon>
        <taxon>Weeksellaceae</taxon>
        <taxon>Chryseobacterium group</taxon>
        <taxon>Chryseobacterium</taxon>
    </lineage>
</organism>
<reference evidence="2" key="1">
    <citation type="submission" date="2016-10" db="EMBL/GenBank/DDBJ databases">
        <authorList>
            <person name="Varghese N."/>
            <person name="Submissions S."/>
        </authorList>
    </citation>
    <scope>NUCLEOTIDE SEQUENCE [LARGE SCALE GENOMIC DNA]</scope>
    <source>
        <strain evidence="2">DSM 17453</strain>
    </source>
</reference>
<evidence type="ECO:0000313" key="2">
    <source>
        <dbReference type="Proteomes" id="UP000199450"/>
    </source>
</evidence>
<dbReference type="STRING" id="295069.SAMN05421856_1214"/>
<dbReference type="Gene3D" id="2.180.10.10">
    <property type="entry name" value="RHS repeat-associated core"/>
    <property type="match status" value="1"/>
</dbReference>
<accession>A0A1H8DXL3</accession>
<protein>
    <submittedName>
        <fullName evidence="1">RHS repeat-associated core domain-containing protein</fullName>
    </submittedName>
</protein>
<dbReference type="AlphaFoldDB" id="A0A1H8DXL3"/>
<dbReference type="RefSeq" id="WP_228400982.1">
    <property type="nucleotide sequence ID" value="NZ_FOBV01000021.1"/>
</dbReference>
<evidence type="ECO:0000313" key="1">
    <source>
        <dbReference type="EMBL" id="SEN11896.1"/>
    </source>
</evidence>
<dbReference type="NCBIfam" id="TIGR03696">
    <property type="entry name" value="Rhs_assc_core"/>
    <property type="match status" value="1"/>
</dbReference>